<dbReference type="InterPro" id="IPR001810">
    <property type="entry name" value="F-box_dom"/>
</dbReference>
<dbReference type="InterPro" id="IPR050216">
    <property type="entry name" value="LRR_domain-containing"/>
</dbReference>
<reference evidence="5" key="1">
    <citation type="submission" date="2020-12" db="EMBL/GenBank/DDBJ databases">
        <authorList>
            <person name="Iha C."/>
        </authorList>
    </citation>
    <scope>NUCLEOTIDE SEQUENCE</scope>
</reference>
<dbReference type="Proteomes" id="UP000708148">
    <property type="component" value="Unassembled WGS sequence"/>
</dbReference>
<dbReference type="GO" id="GO:0005930">
    <property type="term" value="C:axoneme"/>
    <property type="evidence" value="ECO:0007669"/>
    <property type="project" value="UniProtKB-SubCell"/>
</dbReference>
<proteinExistence type="predicted"/>
<dbReference type="SUPFAM" id="SSF81383">
    <property type="entry name" value="F-box domain"/>
    <property type="match status" value="1"/>
</dbReference>
<accession>A0A8S1J8U9</accession>
<dbReference type="EMBL" id="CAJHUC010002644">
    <property type="protein sequence ID" value="CAD7704119.1"/>
    <property type="molecule type" value="Genomic_DNA"/>
</dbReference>
<evidence type="ECO:0000256" key="2">
    <source>
        <dbReference type="ARBA" id="ARBA00022614"/>
    </source>
</evidence>
<evidence type="ECO:0000259" key="4">
    <source>
        <dbReference type="PROSITE" id="PS50181"/>
    </source>
</evidence>
<dbReference type="PANTHER" id="PTHR48051:SF1">
    <property type="entry name" value="RAS SUPPRESSOR PROTEIN 1"/>
    <property type="match status" value="1"/>
</dbReference>
<evidence type="ECO:0000313" key="6">
    <source>
        <dbReference type="Proteomes" id="UP000708148"/>
    </source>
</evidence>
<dbReference type="PANTHER" id="PTHR48051">
    <property type="match status" value="1"/>
</dbReference>
<dbReference type="PROSITE" id="PS51450">
    <property type="entry name" value="LRR"/>
    <property type="match status" value="1"/>
</dbReference>
<dbReference type="SUPFAM" id="SSF52058">
    <property type="entry name" value="L domain-like"/>
    <property type="match status" value="1"/>
</dbReference>
<keyword evidence="6" id="KW-1185">Reference proteome</keyword>
<comment type="caution">
    <text evidence="5">The sequence shown here is derived from an EMBL/GenBank/DDBJ whole genome shotgun (WGS) entry which is preliminary data.</text>
</comment>
<dbReference type="Gene3D" id="1.20.1280.50">
    <property type="match status" value="1"/>
</dbReference>
<sequence>MDYCGQWGSTIEGTPDGVLAEVFRLLPFSERLSVVPLVCKAWNRVAQKDSKVWQSCCLDSKDLMKRSSRRIDWRRAVSWLARVPTSMEKLRVHGIDFRAPDVGVHVLPLLLGILAKSLLALELKGCRFHSSTWDALPCLQILKVLKVELPADASEGRLDWETIASLSGLKNLRSLTVHFSADPYRNFDERNVDGVVSIGFPQRLQELRLHRCGKVDAVFATGAFANWSDMRVLSLLDTDVRCMPEAVSSLTRLEYLSLNLAGSEHRDPWKLPYTLTTLTCLKCLELEGHGFRSFPVGVVSKMTWLEDLDLTGIGMADTDQIESLLRRLIPELGLLVRLGLQLNSLTRVPGPLLPMNKLTRLDLRQNRLESLPPGPYVENLVQVMLADNRFVNVPTVLRDATGLELLDLEDNPELVFLEGDVEFVLGMACLRYLGLGSKDKRWSQESTENLCSLARRADSRLKIDFCR</sequence>
<dbReference type="OrthoDB" id="550575at2759"/>
<name>A0A8S1J8U9_9CHLO</name>
<dbReference type="AlphaFoldDB" id="A0A8S1J8U9"/>
<comment type="subcellular location">
    <subcellularLocation>
        <location evidence="1">Cytoplasm</location>
        <location evidence="1">Cytoskeleton</location>
        <location evidence="1">Cilium axoneme</location>
    </subcellularLocation>
</comment>
<evidence type="ECO:0000256" key="1">
    <source>
        <dbReference type="ARBA" id="ARBA00004430"/>
    </source>
</evidence>
<dbReference type="InterPro" id="IPR036047">
    <property type="entry name" value="F-box-like_dom_sf"/>
</dbReference>
<dbReference type="Gene3D" id="3.80.10.10">
    <property type="entry name" value="Ribonuclease Inhibitor"/>
    <property type="match status" value="2"/>
</dbReference>
<keyword evidence="3" id="KW-0677">Repeat</keyword>
<dbReference type="InterPro" id="IPR001611">
    <property type="entry name" value="Leu-rich_rpt"/>
</dbReference>
<gene>
    <name evidence="5" type="ORF">OSTQU699_LOCUS9476</name>
</gene>
<protein>
    <recommendedName>
        <fullName evidence="4">F-box domain-containing protein</fullName>
    </recommendedName>
</protein>
<organism evidence="5 6">
    <name type="scientific">Ostreobium quekettii</name>
    <dbReference type="NCBI Taxonomy" id="121088"/>
    <lineage>
        <taxon>Eukaryota</taxon>
        <taxon>Viridiplantae</taxon>
        <taxon>Chlorophyta</taxon>
        <taxon>core chlorophytes</taxon>
        <taxon>Ulvophyceae</taxon>
        <taxon>TCBD clade</taxon>
        <taxon>Bryopsidales</taxon>
        <taxon>Ostreobineae</taxon>
        <taxon>Ostreobiaceae</taxon>
        <taxon>Ostreobium</taxon>
    </lineage>
</organism>
<evidence type="ECO:0000313" key="5">
    <source>
        <dbReference type="EMBL" id="CAD7704119.1"/>
    </source>
</evidence>
<evidence type="ECO:0000256" key="3">
    <source>
        <dbReference type="ARBA" id="ARBA00022737"/>
    </source>
</evidence>
<keyword evidence="2" id="KW-0433">Leucine-rich repeat</keyword>
<dbReference type="PROSITE" id="PS50181">
    <property type="entry name" value="FBOX"/>
    <property type="match status" value="1"/>
</dbReference>
<feature type="domain" description="F-box" evidence="4">
    <location>
        <begin position="8"/>
        <end position="56"/>
    </location>
</feature>
<dbReference type="InterPro" id="IPR032675">
    <property type="entry name" value="LRR_dom_sf"/>
</dbReference>
<dbReference type="Pfam" id="PF12937">
    <property type="entry name" value="F-box-like"/>
    <property type="match status" value="1"/>
</dbReference>